<dbReference type="CDD" id="cd07036">
    <property type="entry name" value="TPP_PYR_E1-PDHc-beta_like"/>
    <property type="match status" value="1"/>
</dbReference>
<dbReference type="InterPro" id="IPR033248">
    <property type="entry name" value="Transketolase_C"/>
</dbReference>
<dbReference type="SMART" id="SM00861">
    <property type="entry name" value="Transket_pyr"/>
    <property type="match status" value="1"/>
</dbReference>
<comment type="cofactor">
    <cofactor evidence="1">
        <name>thiamine diphosphate</name>
        <dbReference type="ChEBI" id="CHEBI:58937"/>
    </cofactor>
</comment>
<comment type="function">
    <text evidence="2">E1 component of the 2-oxoglutarate dehydrogenase (OGDH) complex which catalyzes the decarboxylation of 2-oxoglutarate, the first step in the conversion of 2-oxoglutarate to succinyl-CoA and CO(2).</text>
</comment>
<dbReference type="AlphaFoldDB" id="A0A239J714"/>
<dbReference type="Pfam" id="PF02779">
    <property type="entry name" value="Transket_pyr"/>
    <property type="match status" value="1"/>
</dbReference>
<dbReference type="Gene3D" id="3.40.50.970">
    <property type="match status" value="2"/>
</dbReference>
<keyword evidence="7" id="KW-1185">Reference proteome</keyword>
<dbReference type="FunFam" id="3.40.50.970:FF:000001">
    <property type="entry name" value="Pyruvate dehydrogenase E1 beta subunit"/>
    <property type="match status" value="1"/>
</dbReference>
<dbReference type="EMBL" id="FZOU01000003">
    <property type="protein sequence ID" value="SNT01605.1"/>
    <property type="molecule type" value="Genomic_DNA"/>
</dbReference>
<dbReference type="RefSeq" id="WP_089408556.1">
    <property type="nucleotide sequence ID" value="NZ_FZOU01000003.1"/>
</dbReference>
<evidence type="ECO:0000256" key="3">
    <source>
        <dbReference type="ARBA" id="ARBA00023002"/>
    </source>
</evidence>
<dbReference type="GO" id="GO:0016624">
    <property type="term" value="F:oxidoreductase activity, acting on the aldehyde or oxo group of donors, disulfide as acceptor"/>
    <property type="evidence" value="ECO:0007669"/>
    <property type="project" value="InterPro"/>
</dbReference>
<evidence type="ECO:0000256" key="1">
    <source>
        <dbReference type="ARBA" id="ARBA00001964"/>
    </source>
</evidence>
<evidence type="ECO:0000256" key="4">
    <source>
        <dbReference type="ARBA" id="ARBA00023052"/>
    </source>
</evidence>
<dbReference type="PANTHER" id="PTHR43257">
    <property type="entry name" value="PYRUVATE DEHYDROGENASE E1 COMPONENT BETA SUBUNIT"/>
    <property type="match status" value="1"/>
</dbReference>
<dbReference type="SUPFAM" id="SSF52518">
    <property type="entry name" value="Thiamin diphosphate-binding fold (THDP-binding)"/>
    <property type="match status" value="2"/>
</dbReference>
<protein>
    <submittedName>
        <fullName evidence="6">2-oxoisovalerate dehydrogenase E1 component</fullName>
    </submittedName>
</protein>
<keyword evidence="4" id="KW-0786">Thiamine pyrophosphate</keyword>
<evidence type="ECO:0000313" key="6">
    <source>
        <dbReference type="EMBL" id="SNT01605.1"/>
    </source>
</evidence>
<dbReference type="FunFam" id="3.40.50.920:FF:000001">
    <property type="entry name" value="Pyruvate dehydrogenase E1 beta subunit"/>
    <property type="match status" value="1"/>
</dbReference>
<dbReference type="SUPFAM" id="SSF52922">
    <property type="entry name" value="TK C-terminal domain-like"/>
    <property type="match status" value="1"/>
</dbReference>
<evidence type="ECO:0000259" key="5">
    <source>
        <dbReference type="SMART" id="SM00861"/>
    </source>
</evidence>
<reference evidence="6 7" key="1">
    <citation type="submission" date="2017-06" db="EMBL/GenBank/DDBJ databases">
        <authorList>
            <person name="Kim H.J."/>
            <person name="Triplett B.A."/>
        </authorList>
    </citation>
    <scope>NUCLEOTIDE SEQUENCE [LARGE SCALE GENOMIC DNA]</scope>
    <source>
        <strain evidence="6 7">DSM 18704</strain>
    </source>
</reference>
<dbReference type="Pfam" id="PF00676">
    <property type="entry name" value="E1_dh"/>
    <property type="match status" value="1"/>
</dbReference>
<evidence type="ECO:0000256" key="2">
    <source>
        <dbReference type="ARBA" id="ARBA00003906"/>
    </source>
</evidence>
<keyword evidence="3" id="KW-0560">Oxidoreductase</keyword>
<dbReference type="CDD" id="cd02000">
    <property type="entry name" value="TPP_E1_PDC_ADC_BCADC"/>
    <property type="match status" value="1"/>
</dbReference>
<name>A0A239J714_9BACT</name>
<dbReference type="PANTHER" id="PTHR43257:SF2">
    <property type="entry name" value="PYRUVATE DEHYDROGENASE E1 COMPONENT SUBUNIT BETA"/>
    <property type="match status" value="1"/>
</dbReference>
<accession>A0A239J714</accession>
<organism evidence="6 7">
    <name type="scientific">Granulicella rosea</name>
    <dbReference type="NCBI Taxonomy" id="474952"/>
    <lineage>
        <taxon>Bacteria</taxon>
        <taxon>Pseudomonadati</taxon>
        <taxon>Acidobacteriota</taxon>
        <taxon>Terriglobia</taxon>
        <taxon>Terriglobales</taxon>
        <taxon>Acidobacteriaceae</taxon>
        <taxon>Granulicella</taxon>
    </lineage>
</organism>
<evidence type="ECO:0000313" key="7">
    <source>
        <dbReference type="Proteomes" id="UP000198356"/>
    </source>
</evidence>
<dbReference type="Gene3D" id="3.40.50.920">
    <property type="match status" value="1"/>
</dbReference>
<feature type="domain" description="Transketolase-like pyrimidine-binding" evidence="5">
    <location>
        <begin position="390"/>
        <end position="580"/>
    </location>
</feature>
<dbReference type="InterPro" id="IPR029061">
    <property type="entry name" value="THDP-binding"/>
</dbReference>
<sequence length="730" mass="80478">MARQSKNGGAVQQDEPGELQRSWGGLSAEKLVEFYRLMYLSRRTDDREIVLKRQQKIFFQISCAGHEALLVAAGMAMRPGYDWFFPYYRDRAICLALGNTVAEQLLQSVGAAADPASGGRQMPSHWTSKRLNIVSPSSATATQCLHAIGCAEAGRYFRNRPSSAARVPGDYREFKDVKFEADEVVYVSIGEGSTSQGEFWESLNTASNAKLPVVYVVEDNEYAISTPVEANTPGGNISRLIANFPNFHFAEVDGTDPIASYTAMVEAVAYARSGQGPALVHGHVVRPYSHSMSEDEKDYRAASEIEAAALRDPIAKMHVWLLREGILTADEIKALELAVDEEVQAAADAAVAAAFPKVEDILKHQYSEDLSCTDARFDVAPHPADDSNERTMADLINTCLKDEMRRDERIVIFGEDVADATRVEALKDPKVKGKGGVFKLTSGLQTEFGSDRVWNSPLAEANIVGRAIGMAARGLKPVVEIQFFDYIWPAVHQMRNELSVMRWRSNGAFSSPLVMRVPIGGYLTGGSLYHSQSGESIFTHTPGIRVVMPSNALDALGLLRTAIRCDDPVLFLEHKRLYRETFGRAQYPGPDYTIPFGKAKIVKPGKDLTVVTYGAVVPRALQAAVKLEREKGISVELIDLRSLSPYDWEAIAESVRKTSKVIVAHEDMKSWGYGAEIAARIGEELFHDLDAPVRRVAAMDTFVAYQPILEDAILPQPEDLYRAMAELAAY</sequence>
<dbReference type="Proteomes" id="UP000198356">
    <property type="component" value="Unassembled WGS sequence"/>
</dbReference>
<proteinExistence type="predicted"/>
<dbReference type="InterPro" id="IPR005475">
    <property type="entry name" value="Transketolase-like_Pyr-bd"/>
</dbReference>
<dbReference type="OrthoDB" id="9771835at2"/>
<dbReference type="InterPro" id="IPR001017">
    <property type="entry name" value="DH_E1"/>
</dbReference>
<dbReference type="Pfam" id="PF02780">
    <property type="entry name" value="Transketolase_C"/>
    <property type="match status" value="1"/>
</dbReference>
<gene>
    <name evidence="6" type="ORF">SAMN05421770_103469</name>
</gene>
<dbReference type="InterPro" id="IPR009014">
    <property type="entry name" value="Transketo_C/PFOR_II"/>
</dbReference>